<evidence type="ECO:0000256" key="3">
    <source>
        <dbReference type="ARBA" id="ARBA00022679"/>
    </source>
</evidence>
<dbReference type="CDD" id="cd04186">
    <property type="entry name" value="GT_2_like_c"/>
    <property type="match status" value="1"/>
</dbReference>
<evidence type="ECO:0000256" key="1">
    <source>
        <dbReference type="ARBA" id="ARBA00006739"/>
    </source>
</evidence>
<dbReference type="RefSeq" id="WP_015789876.1">
    <property type="nucleotide sequence ID" value="NC_013158.1"/>
</dbReference>
<dbReference type="Gene3D" id="3.90.550.10">
    <property type="entry name" value="Spore Coat Polysaccharide Biosynthesis Protein SpsA, Chain A"/>
    <property type="match status" value="1"/>
</dbReference>
<comment type="similarity">
    <text evidence="1">Belongs to the glycosyltransferase 2 family.</text>
</comment>
<dbReference type="STRING" id="519442.Huta_2138"/>
<dbReference type="SUPFAM" id="SSF53448">
    <property type="entry name" value="Nucleotide-diphospho-sugar transferases"/>
    <property type="match status" value="1"/>
</dbReference>
<gene>
    <name evidence="5" type="ordered locus">Huta_2138</name>
</gene>
<dbReference type="GO" id="GO:0016757">
    <property type="term" value="F:glycosyltransferase activity"/>
    <property type="evidence" value="ECO:0007669"/>
    <property type="project" value="UniProtKB-KW"/>
</dbReference>
<dbReference type="GeneID" id="31401063"/>
<dbReference type="InterPro" id="IPR001173">
    <property type="entry name" value="Glyco_trans_2-like"/>
</dbReference>
<keyword evidence="2" id="KW-0328">Glycosyltransferase</keyword>
<protein>
    <submittedName>
        <fullName evidence="5">Glycosyl transferase family 2</fullName>
    </submittedName>
</protein>
<evidence type="ECO:0000313" key="5">
    <source>
        <dbReference type="EMBL" id="ACV12305.1"/>
    </source>
</evidence>
<dbReference type="eggNOG" id="arCOG01383">
    <property type="taxonomic scope" value="Archaea"/>
</dbReference>
<organism evidence="5 6">
    <name type="scientific">Halorhabdus utahensis (strain DSM 12940 / JCM 11049 / AX-2)</name>
    <dbReference type="NCBI Taxonomy" id="519442"/>
    <lineage>
        <taxon>Archaea</taxon>
        <taxon>Methanobacteriati</taxon>
        <taxon>Methanobacteriota</taxon>
        <taxon>Stenosarchaea group</taxon>
        <taxon>Halobacteria</taxon>
        <taxon>Halobacteriales</taxon>
        <taxon>Haloarculaceae</taxon>
        <taxon>Halorhabdus</taxon>
    </lineage>
</organism>
<dbReference type="PANTHER" id="PTHR43179">
    <property type="entry name" value="RHAMNOSYLTRANSFERASE WBBL"/>
    <property type="match status" value="1"/>
</dbReference>
<feature type="domain" description="Glycosyltransferase 2-like" evidence="4">
    <location>
        <begin position="15"/>
        <end position="186"/>
    </location>
</feature>
<dbReference type="EMBL" id="CP001687">
    <property type="protein sequence ID" value="ACV12305.1"/>
    <property type="molecule type" value="Genomic_DNA"/>
</dbReference>
<sequence>MTTNNGSSTSPLTAVVLINWNNFEDTSECLDSLQKSTYENIQIIVVDNGSTDNSLSRLQSKFENVKYVSLDENEGFPAANNAGIEFALENGAEYVFLLNNDTIVPEEDDVLKNLVTYMETNEQVGIVSPLVTYYPETHLVWFSEGSIDWITGKIQHTNMGKSKQSCNLQMYICNDCIPGCAMMIRSELFDRVGLLDPSYFLRFSDTEFSLRALNSGYDLVTDTSVEIFHKASSSSGSKFDLSYYQSRNRWHLIRDYFPKISLLFYFWWLIKATANRGLHRDFSAITDLFWGAKDGILGRKGKVVPPSNRIE</sequence>
<keyword evidence="6" id="KW-1185">Reference proteome</keyword>
<reference evidence="5 6" key="1">
    <citation type="journal article" date="2009" name="Stand. Genomic Sci.">
        <title>Complete genome sequence of Halorhabdus utahensis type strain (AX-2).</title>
        <authorList>
            <person name="Anderson I."/>
            <person name="Tindall B.J."/>
            <person name="Pomrenke H."/>
            <person name="Goker M."/>
            <person name="Lapidus A."/>
            <person name="Nolan M."/>
            <person name="Copeland A."/>
            <person name="Glavina Del Rio T."/>
            <person name="Chen F."/>
            <person name="Tice H."/>
            <person name="Cheng J.F."/>
            <person name="Lucas S."/>
            <person name="Chertkov O."/>
            <person name="Bruce D."/>
            <person name="Brettin T."/>
            <person name="Detter J.C."/>
            <person name="Han C."/>
            <person name="Goodwin L."/>
            <person name="Land M."/>
            <person name="Hauser L."/>
            <person name="Chang Y.J."/>
            <person name="Jeffries C.D."/>
            <person name="Pitluck S."/>
            <person name="Pati A."/>
            <person name="Mavromatis K."/>
            <person name="Ivanova N."/>
            <person name="Ovchinnikova G."/>
            <person name="Chen A."/>
            <person name="Palaniappan K."/>
            <person name="Chain P."/>
            <person name="Rohde M."/>
            <person name="Bristow J."/>
            <person name="Eisen J.A."/>
            <person name="Markowitz V."/>
            <person name="Hugenholtz P."/>
            <person name="Kyrpides N.C."/>
            <person name="Klenk H.P."/>
        </authorList>
    </citation>
    <scope>NUCLEOTIDE SEQUENCE [LARGE SCALE GENOMIC DNA]</scope>
    <source>
        <strain evidence="6">DSM 12940 / JCM 11049 / AX-2</strain>
    </source>
</reference>
<dbReference type="PANTHER" id="PTHR43179:SF12">
    <property type="entry name" value="GALACTOFURANOSYLTRANSFERASE GLFT2"/>
    <property type="match status" value="1"/>
</dbReference>
<evidence type="ECO:0000256" key="2">
    <source>
        <dbReference type="ARBA" id="ARBA00022676"/>
    </source>
</evidence>
<dbReference type="KEGG" id="hut:Huta_2138"/>
<proteinExistence type="inferred from homology"/>
<dbReference type="CAZy" id="GT2">
    <property type="family name" value="Glycosyltransferase Family 2"/>
</dbReference>
<evidence type="ECO:0000259" key="4">
    <source>
        <dbReference type="Pfam" id="PF00535"/>
    </source>
</evidence>
<dbReference type="Proteomes" id="UP000002071">
    <property type="component" value="Chromosome"/>
</dbReference>
<dbReference type="Pfam" id="PF00535">
    <property type="entry name" value="Glycos_transf_2"/>
    <property type="match status" value="1"/>
</dbReference>
<evidence type="ECO:0000313" key="6">
    <source>
        <dbReference type="Proteomes" id="UP000002071"/>
    </source>
</evidence>
<dbReference type="HOGENOM" id="CLU_023845_4_1_2"/>
<dbReference type="InterPro" id="IPR029044">
    <property type="entry name" value="Nucleotide-diphossugar_trans"/>
</dbReference>
<accession>C7NU60</accession>
<name>C7NU60_HALUD</name>
<keyword evidence="3 5" id="KW-0808">Transferase</keyword>
<dbReference type="OrthoDB" id="46222at2157"/>
<dbReference type="AlphaFoldDB" id="C7NU60"/>